<dbReference type="OrthoDB" id="9803995at2"/>
<dbReference type="GO" id="GO:0005975">
    <property type="term" value="P:carbohydrate metabolic process"/>
    <property type="evidence" value="ECO:0007669"/>
    <property type="project" value="InterPro"/>
</dbReference>
<dbReference type="GO" id="GO:0008270">
    <property type="term" value="F:zinc ion binding"/>
    <property type="evidence" value="ECO:0007669"/>
    <property type="project" value="InterPro"/>
</dbReference>
<comment type="caution">
    <text evidence="3">The sequence shown here is derived from an EMBL/GenBank/DDBJ whole genome shotgun (WGS) entry which is preliminary data.</text>
</comment>
<dbReference type="PANTHER" id="PTHR30304">
    <property type="entry name" value="D-TAGATOSE-1,6-BISPHOSPHATE ALDOLASE"/>
    <property type="match status" value="1"/>
</dbReference>
<dbReference type="eggNOG" id="COG0191">
    <property type="taxonomic scope" value="Bacteria"/>
</dbReference>
<dbReference type="RefSeq" id="WP_006442351.1">
    <property type="nucleotide sequence ID" value="NZ_CP036524.1"/>
</dbReference>
<dbReference type="GO" id="GO:0016832">
    <property type="term" value="F:aldehyde-lyase activity"/>
    <property type="evidence" value="ECO:0007669"/>
    <property type="project" value="InterPro"/>
</dbReference>
<dbReference type="Pfam" id="PF01116">
    <property type="entry name" value="F_bP_aldolase"/>
    <property type="match status" value="1"/>
</dbReference>
<dbReference type="CDD" id="cd00947">
    <property type="entry name" value="TBP_aldolase_IIB"/>
    <property type="match status" value="1"/>
</dbReference>
<dbReference type="NCBIfam" id="TIGR00167">
    <property type="entry name" value="cbbA"/>
    <property type="match status" value="1"/>
</dbReference>
<feature type="binding site" evidence="2">
    <location>
        <position position="179"/>
    </location>
    <ligand>
        <name>Zn(2+)</name>
        <dbReference type="ChEBI" id="CHEBI:29105"/>
        <label>1</label>
        <note>catalytic</note>
    </ligand>
</feature>
<evidence type="ECO:0000313" key="3">
    <source>
        <dbReference type="EMBL" id="EEG75057.1"/>
    </source>
</evidence>
<keyword evidence="2" id="KW-0479">Metal-binding</keyword>
<feature type="binding site" evidence="2">
    <location>
        <position position="102"/>
    </location>
    <ligand>
        <name>Zn(2+)</name>
        <dbReference type="ChEBI" id="CHEBI:29105"/>
        <label>2</label>
    </ligand>
</feature>
<comment type="cofactor">
    <cofactor evidence="2">
        <name>Zn(2+)</name>
        <dbReference type="ChEBI" id="CHEBI:29105"/>
    </cofactor>
    <text evidence="2">Binds 2 Zn(2+) ions per subunit. One is catalytic and the other provides a structural contribution.</text>
</comment>
<dbReference type="InterPro" id="IPR013785">
    <property type="entry name" value="Aldolase_TIM"/>
</dbReference>
<dbReference type="SUPFAM" id="SSF51569">
    <property type="entry name" value="Aldolase"/>
    <property type="match status" value="1"/>
</dbReference>
<evidence type="ECO:0000313" key="4">
    <source>
        <dbReference type="Proteomes" id="UP000004893"/>
    </source>
</evidence>
<dbReference type="PROSITE" id="PS00602">
    <property type="entry name" value="ALDOLASE_CLASS_II_1"/>
    <property type="match status" value="1"/>
</dbReference>
<feature type="active site" description="Proton donor" evidence="1">
    <location>
        <position position="80"/>
    </location>
</feature>
<organism evidence="3 4">
    <name type="scientific">[Clostridium] hylemonae DSM 15053</name>
    <dbReference type="NCBI Taxonomy" id="553973"/>
    <lineage>
        <taxon>Bacteria</taxon>
        <taxon>Bacillati</taxon>
        <taxon>Bacillota</taxon>
        <taxon>Clostridia</taxon>
        <taxon>Lachnospirales</taxon>
        <taxon>Lachnospiraceae</taxon>
    </lineage>
</organism>
<dbReference type="PIRSF" id="PIRSF001359">
    <property type="entry name" value="F_bP_aldolase_II"/>
    <property type="match status" value="1"/>
</dbReference>
<dbReference type="InterPro" id="IPR000771">
    <property type="entry name" value="FBA_II"/>
</dbReference>
<dbReference type="PANTHER" id="PTHR30304:SF0">
    <property type="entry name" value="D-TAGATOSE-1,6-BISPHOSPHATE ALDOLASE SUBUNIT GATY-RELATED"/>
    <property type="match status" value="1"/>
</dbReference>
<keyword evidence="2" id="KW-0862">Zinc</keyword>
<evidence type="ECO:0000256" key="1">
    <source>
        <dbReference type="PIRSR" id="PIRSR001359-1"/>
    </source>
</evidence>
<reference evidence="3" key="2">
    <citation type="submission" date="2013-06" db="EMBL/GenBank/DDBJ databases">
        <title>Draft genome sequence of Clostridium hylemonae (DSM 15053).</title>
        <authorList>
            <person name="Sudarsanam P."/>
            <person name="Ley R."/>
            <person name="Guruge J."/>
            <person name="Turnbaugh P.J."/>
            <person name="Mahowald M."/>
            <person name="Liep D."/>
            <person name="Gordon J."/>
        </authorList>
    </citation>
    <scope>NUCLEOTIDE SEQUENCE</scope>
    <source>
        <strain evidence="3">DSM 15053</strain>
    </source>
</reference>
<dbReference type="Proteomes" id="UP000004893">
    <property type="component" value="Unassembled WGS sequence"/>
</dbReference>
<accession>C0BYX9</accession>
<dbReference type="STRING" id="553973.CLOHYLEM_05018"/>
<dbReference type="HOGENOM" id="CLU_040088_0_1_9"/>
<evidence type="ECO:0000256" key="2">
    <source>
        <dbReference type="PIRSR" id="PIRSR001359-3"/>
    </source>
</evidence>
<sequence length="288" mass="31907">MLMNMEKILSAANENCFAIPAFNTPTSMILRGLIEAGEEADAPMIIEIHPDELEFAGESFLKSVIEEAHKTHIPVCIHMDHGSRKDQIVKAIRCGYTSVMIDASSRPFEENVSICREVCELAHAVGVSVEGELGTIGTTNQDIESTTSTEIRYTDPEAAKRFVEESGVDTLAVAIGTCHGIYPEGRQPKLELERLREIKEKVGIPLVLHGGSANRDEEIAEASRMGINKINISSDVKDAFYQKCREVLQNPYLREPEDIYMPCIAQMKKVALHKFELLGTAGKAKLYK</sequence>
<feature type="binding site" evidence="2">
    <location>
        <position position="81"/>
    </location>
    <ligand>
        <name>Zn(2+)</name>
        <dbReference type="ChEBI" id="CHEBI:29105"/>
        <label>1</label>
        <note>catalytic</note>
    </ligand>
</feature>
<name>C0BYX9_9FIRM</name>
<feature type="binding site" evidence="2">
    <location>
        <position position="209"/>
    </location>
    <ligand>
        <name>Zn(2+)</name>
        <dbReference type="ChEBI" id="CHEBI:29105"/>
        <label>1</label>
        <note>catalytic</note>
    </ligand>
</feature>
<dbReference type="EMBL" id="ABYI02000018">
    <property type="protein sequence ID" value="EEG75057.1"/>
    <property type="molecule type" value="Genomic_DNA"/>
</dbReference>
<gene>
    <name evidence="3" type="ORF">CLOHYLEM_05018</name>
</gene>
<protein>
    <submittedName>
        <fullName evidence="3">Ketose-bisphosphate aldolase</fullName>
    </submittedName>
</protein>
<proteinExistence type="predicted"/>
<dbReference type="AlphaFoldDB" id="C0BYX9"/>
<reference evidence="3" key="1">
    <citation type="submission" date="2009-02" db="EMBL/GenBank/DDBJ databases">
        <authorList>
            <person name="Fulton L."/>
            <person name="Clifton S."/>
            <person name="Fulton B."/>
            <person name="Xu J."/>
            <person name="Minx P."/>
            <person name="Pepin K.H."/>
            <person name="Johnson M."/>
            <person name="Bhonagiri V."/>
            <person name="Nash W.E."/>
            <person name="Mardis E.R."/>
            <person name="Wilson R.K."/>
        </authorList>
    </citation>
    <scope>NUCLEOTIDE SEQUENCE [LARGE SCALE GENOMIC DNA]</scope>
    <source>
        <strain evidence="3">DSM 15053</strain>
    </source>
</reference>
<dbReference type="Gene3D" id="3.20.20.70">
    <property type="entry name" value="Aldolase class I"/>
    <property type="match status" value="1"/>
</dbReference>
<feature type="binding site" evidence="2">
    <location>
        <position position="132"/>
    </location>
    <ligand>
        <name>Zn(2+)</name>
        <dbReference type="ChEBI" id="CHEBI:29105"/>
        <label>2</label>
    </ligand>
</feature>
<keyword evidence="4" id="KW-1185">Reference proteome</keyword>
<dbReference type="InterPro" id="IPR050246">
    <property type="entry name" value="Class_II_FBP_aldolase"/>
</dbReference>